<dbReference type="SUPFAM" id="SSF54637">
    <property type="entry name" value="Thioesterase/thiol ester dehydrase-isomerase"/>
    <property type="match status" value="1"/>
</dbReference>
<dbReference type="PANTHER" id="PTHR31793">
    <property type="entry name" value="4-HYDROXYBENZOYL-COA THIOESTERASE FAMILY MEMBER"/>
    <property type="match status" value="1"/>
</dbReference>
<proteinExistence type="predicted"/>
<dbReference type="CDD" id="cd00586">
    <property type="entry name" value="4HBT"/>
    <property type="match status" value="1"/>
</dbReference>
<dbReference type="Pfam" id="PF13279">
    <property type="entry name" value="4HBT_2"/>
    <property type="match status" value="1"/>
</dbReference>
<reference evidence="1 2" key="1">
    <citation type="submission" date="2024-01" db="EMBL/GenBank/DDBJ databases">
        <title>Complete genome of Cladobotryum mycophilum ATHUM6906.</title>
        <authorList>
            <person name="Christinaki A.C."/>
            <person name="Myridakis A.I."/>
            <person name="Kouvelis V.N."/>
        </authorList>
    </citation>
    <scope>NUCLEOTIDE SEQUENCE [LARGE SCALE GENOMIC DNA]</scope>
    <source>
        <strain evidence="1 2">ATHUM6906</strain>
    </source>
</reference>
<dbReference type="InterPro" id="IPR029069">
    <property type="entry name" value="HotDog_dom_sf"/>
</dbReference>
<comment type="caution">
    <text evidence="1">The sequence shown here is derived from an EMBL/GenBank/DDBJ whole genome shotgun (WGS) entry which is preliminary data.</text>
</comment>
<dbReference type="Gene3D" id="3.10.129.10">
    <property type="entry name" value="Hotdog Thioesterase"/>
    <property type="match status" value="1"/>
</dbReference>
<dbReference type="PANTHER" id="PTHR31793:SF39">
    <property type="entry name" value="THIOESTERASE_THIOL ESTER DEHYDRASE-ISOMERASE"/>
    <property type="match status" value="1"/>
</dbReference>
<dbReference type="Proteomes" id="UP001338125">
    <property type="component" value="Unassembled WGS sequence"/>
</dbReference>
<dbReference type="EMBL" id="JAVFKD010000002">
    <property type="protein sequence ID" value="KAK5996841.1"/>
    <property type="molecule type" value="Genomic_DNA"/>
</dbReference>
<gene>
    <name evidence="1" type="ORF">PT974_02186</name>
</gene>
<accession>A0ABR0SYM3</accession>
<sequence length="335" mass="38136">MKLMESIKLPNLEINVNPNCDTDNSLISLDRATNMFSSSRLSGRAARAIAQSSSTRNFSTGFARLSSVKFVTPEPPALQTNGSNSRWLNELQKTLKEMKAAELPHNDNARVGKRLKKIDTHWLELLSGREGYLLDAKTRGLDKLPVVWGEMDSMVRYMSLDHRHVNNIVYNRWAEAGRVNWITSFAKNAEPEHKADWETIMSPRGIGLILGSIRTDYKFPVSYPDHVSIVHKIATEVDSTSDRFVLESIIFSEKHQRIAARTWEDIVVYDYIAGKKAPLKPFMVEALANMYHLQEKRRKAVEAEIGEFNDLIREIGQKLKPRRRDRAMPASAARS</sequence>
<name>A0ABR0SYM3_9HYPO</name>
<dbReference type="InterPro" id="IPR050563">
    <property type="entry name" value="4-hydroxybenzoyl-CoA_TE"/>
</dbReference>
<protein>
    <submittedName>
        <fullName evidence="1">Uncharacterized protein</fullName>
    </submittedName>
</protein>
<evidence type="ECO:0000313" key="1">
    <source>
        <dbReference type="EMBL" id="KAK5996841.1"/>
    </source>
</evidence>
<organism evidence="1 2">
    <name type="scientific">Cladobotryum mycophilum</name>
    <dbReference type="NCBI Taxonomy" id="491253"/>
    <lineage>
        <taxon>Eukaryota</taxon>
        <taxon>Fungi</taxon>
        <taxon>Dikarya</taxon>
        <taxon>Ascomycota</taxon>
        <taxon>Pezizomycotina</taxon>
        <taxon>Sordariomycetes</taxon>
        <taxon>Hypocreomycetidae</taxon>
        <taxon>Hypocreales</taxon>
        <taxon>Hypocreaceae</taxon>
        <taxon>Cladobotryum</taxon>
    </lineage>
</organism>
<evidence type="ECO:0000313" key="2">
    <source>
        <dbReference type="Proteomes" id="UP001338125"/>
    </source>
</evidence>
<keyword evidence="2" id="KW-1185">Reference proteome</keyword>